<dbReference type="PRINTS" id="PR00153">
    <property type="entry name" value="CSAPPISMRASE"/>
</dbReference>
<sequence length="437" mass="47166">MEITFRFNETDRAAFTINASGGFTINVNPIGLPVPPANELNVNGAHVHPPSAGGVKEKYESENPKHSDPSLKMANPRVFFDMTVGGKPAGDIIGGGEEPGGECIYGSRFFDDENFIKTHSGPGILTMWNCRENTNGSQFMICLRKIVEFDQECVAFGQVVEGLDVIQNIEKEVGRPDLSGVPNKLVVIADCAAVTMSGGKFTVNFNPVGPLVPPAGSRLNDNGSHVHPQASGGFTINVNPLGQFVPLAGGGLNVNKAHVHPPAGGFKKGYGSENTKLFDPSLKMANPRVFFDMTVDGKPAGRIVMELFADTTPRTAENFRALCTGEKGIGKFGKPLHYKGSIIHEVFPGYTLCGGDIIGGWEEPVANLGRGEFFDDENFIKMHTGPGILTMWDCRPNTNGSQTQFMICLRKIVEFDGECVLFGQVVEGLDMIENIEK</sequence>
<dbReference type="Proteomes" id="UP000824890">
    <property type="component" value="Unassembled WGS sequence"/>
</dbReference>
<dbReference type="InterPro" id="IPR029000">
    <property type="entry name" value="Cyclophilin-like_dom_sf"/>
</dbReference>
<dbReference type="Pfam" id="PF00160">
    <property type="entry name" value="Pro_isomerase"/>
    <property type="match status" value="2"/>
</dbReference>
<evidence type="ECO:0000313" key="5">
    <source>
        <dbReference type="Proteomes" id="UP000824890"/>
    </source>
</evidence>
<proteinExistence type="inferred from homology"/>
<feature type="domain" description="PPIase cyclophilin-type" evidence="3">
    <location>
        <begin position="82"/>
        <end position="193"/>
    </location>
</feature>
<comment type="similarity">
    <text evidence="1">Belongs to the cyclophilin-type PPIase family.</text>
</comment>
<dbReference type="PANTHER" id="PTHR11071:SF431">
    <property type="entry name" value="PEPTIDYL-PROLYL CIS-TRANS ISOMERASE"/>
    <property type="match status" value="1"/>
</dbReference>
<feature type="non-terminal residue" evidence="4">
    <location>
        <position position="437"/>
    </location>
</feature>
<dbReference type="PANTHER" id="PTHR11071">
    <property type="entry name" value="PEPTIDYL-PROLYL CIS-TRANS ISOMERASE"/>
    <property type="match status" value="1"/>
</dbReference>
<feature type="compositionally biased region" description="Basic and acidic residues" evidence="2">
    <location>
        <begin position="55"/>
        <end position="69"/>
    </location>
</feature>
<dbReference type="PROSITE" id="PS50072">
    <property type="entry name" value="CSA_PPIASE_2"/>
    <property type="match status" value="2"/>
</dbReference>
<evidence type="ECO:0000259" key="3">
    <source>
        <dbReference type="PROSITE" id="PS50072"/>
    </source>
</evidence>
<dbReference type="InterPro" id="IPR002130">
    <property type="entry name" value="Cyclophilin-type_PPIase_dom"/>
</dbReference>
<comment type="caution">
    <text evidence="4">The sequence shown here is derived from an EMBL/GenBank/DDBJ whole genome shotgun (WGS) entry which is preliminary data.</text>
</comment>
<accession>A0ABQ8ENL6</accession>
<dbReference type="SUPFAM" id="SSF50891">
    <property type="entry name" value="Cyclophilin-like"/>
    <property type="match status" value="2"/>
</dbReference>
<keyword evidence="5" id="KW-1185">Reference proteome</keyword>
<reference evidence="4 5" key="1">
    <citation type="submission" date="2021-05" db="EMBL/GenBank/DDBJ databases">
        <title>Genome Assembly of Synthetic Allotetraploid Brassica napus Reveals Homoeologous Exchanges between Subgenomes.</title>
        <authorList>
            <person name="Davis J.T."/>
        </authorList>
    </citation>
    <scope>NUCLEOTIDE SEQUENCE [LARGE SCALE GENOMIC DNA]</scope>
    <source>
        <strain evidence="5">cv. Da-Ae</strain>
        <tissue evidence="4">Seedling</tissue>
    </source>
</reference>
<protein>
    <recommendedName>
        <fullName evidence="3">PPIase cyclophilin-type domain-containing protein</fullName>
    </recommendedName>
</protein>
<gene>
    <name evidence="4" type="ORF">HID58_002917</name>
</gene>
<evidence type="ECO:0000256" key="1">
    <source>
        <dbReference type="ARBA" id="ARBA00007365"/>
    </source>
</evidence>
<feature type="region of interest" description="Disordered" evidence="2">
    <location>
        <begin position="46"/>
        <end position="72"/>
    </location>
</feature>
<evidence type="ECO:0000256" key="2">
    <source>
        <dbReference type="SAM" id="MobiDB-lite"/>
    </source>
</evidence>
<feature type="domain" description="PPIase cyclophilin-type" evidence="3">
    <location>
        <begin position="290"/>
        <end position="437"/>
    </location>
</feature>
<dbReference type="Gene3D" id="2.40.100.10">
    <property type="entry name" value="Cyclophilin-like"/>
    <property type="match status" value="2"/>
</dbReference>
<organism evidence="4 5">
    <name type="scientific">Brassica napus</name>
    <name type="common">Rape</name>
    <dbReference type="NCBI Taxonomy" id="3708"/>
    <lineage>
        <taxon>Eukaryota</taxon>
        <taxon>Viridiplantae</taxon>
        <taxon>Streptophyta</taxon>
        <taxon>Embryophyta</taxon>
        <taxon>Tracheophyta</taxon>
        <taxon>Spermatophyta</taxon>
        <taxon>Magnoliopsida</taxon>
        <taxon>eudicotyledons</taxon>
        <taxon>Gunneridae</taxon>
        <taxon>Pentapetalae</taxon>
        <taxon>rosids</taxon>
        <taxon>malvids</taxon>
        <taxon>Brassicales</taxon>
        <taxon>Brassicaceae</taxon>
        <taxon>Brassiceae</taxon>
        <taxon>Brassica</taxon>
    </lineage>
</organism>
<dbReference type="EMBL" id="JAGKQM010000001">
    <property type="protein sequence ID" value="KAH0943280.1"/>
    <property type="molecule type" value="Genomic_DNA"/>
</dbReference>
<evidence type="ECO:0000313" key="4">
    <source>
        <dbReference type="EMBL" id="KAH0943280.1"/>
    </source>
</evidence>
<name>A0ABQ8ENL6_BRANA</name>